<gene>
    <name evidence="1" type="ORF">N0K08_17385</name>
</gene>
<dbReference type="NCBIfam" id="NF047353">
    <property type="entry name" value="tube_lmo2291"/>
    <property type="match status" value="1"/>
</dbReference>
<accession>A0ABT2PRK3</accession>
<protein>
    <submittedName>
        <fullName evidence="1">Phage tail protein</fullName>
    </submittedName>
</protein>
<evidence type="ECO:0000313" key="1">
    <source>
        <dbReference type="EMBL" id="MCT9812419.1"/>
    </source>
</evidence>
<sequence>MGAFTGRDVLVEFAIADENVLPAGLAYKRLGMMRGKSMKTSWDTADTTADQSPQFTKTALVTFKSMEFSGDGVSYTDALYNQSEFKVNTISPGIATANQPKAWLRMTDPDGGKYEGPFIVTEWSDERPHADAATWSISATSNGAVVFTPA</sequence>
<dbReference type="Proteomes" id="UP001525968">
    <property type="component" value="Unassembled WGS sequence"/>
</dbReference>
<organism evidence="1 2">
    <name type="scientific">Acidovorax bellezanensis</name>
    <dbReference type="NCBI Taxonomy" id="2976702"/>
    <lineage>
        <taxon>Bacteria</taxon>
        <taxon>Pseudomonadati</taxon>
        <taxon>Pseudomonadota</taxon>
        <taxon>Betaproteobacteria</taxon>
        <taxon>Burkholderiales</taxon>
        <taxon>Comamonadaceae</taxon>
        <taxon>Acidovorax</taxon>
    </lineage>
</organism>
<comment type="caution">
    <text evidence="1">The sequence shown here is derived from an EMBL/GenBank/DDBJ whole genome shotgun (WGS) entry which is preliminary data.</text>
</comment>
<proteinExistence type="predicted"/>
<dbReference type="RefSeq" id="WP_261501666.1">
    <property type="nucleotide sequence ID" value="NZ_JAODYH010000008.1"/>
</dbReference>
<dbReference type="InterPro" id="IPR011855">
    <property type="entry name" value="Phgtail_TP901_1"/>
</dbReference>
<keyword evidence="2" id="KW-1185">Reference proteome</keyword>
<reference evidence="1 2" key="1">
    <citation type="submission" date="2022-09" db="EMBL/GenBank/DDBJ databases">
        <title>Draft genome of isolate Be4.</title>
        <authorList>
            <person name="Sanchez-Castro I."/>
            <person name="Martinez-Rodriguez P."/>
            <person name="Descostes M."/>
            <person name="Merroun M."/>
        </authorList>
    </citation>
    <scope>NUCLEOTIDE SEQUENCE [LARGE SCALE GENOMIC DNA]</scope>
    <source>
        <strain evidence="1 2">Be4</strain>
    </source>
</reference>
<name>A0ABT2PRK3_9BURK</name>
<evidence type="ECO:0000313" key="2">
    <source>
        <dbReference type="Proteomes" id="UP001525968"/>
    </source>
</evidence>
<dbReference type="Pfam" id="PF06199">
    <property type="entry name" value="Phage_tail_2"/>
    <property type="match status" value="1"/>
</dbReference>
<dbReference type="EMBL" id="JAODYH010000008">
    <property type="protein sequence ID" value="MCT9812419.1"/>
    <property type="molecule type" value="Genomic_DNA"/>
</dbReference>